<evidence type="ECO:0000256" key="5">
    <source>
        <dbReference type="ARBA" id="ARBA00023274"/>
    </source>
</evidence>
<evidence type="ECO:0000256" key="1">
    <source>
        <dbReference type="ARBA" id="ARBA00007698"/>
    </source>
</evidence>
<keyword evidence="3 7" id="KW-0694">RNA-binding</keyword>
<dbReference type="PROSITE" id="PS00937">
    <property type="entry name" value="RIBOSOMAL_L20"/>
    <property type="match status" value="1"/>
</dbReference>
<dbReference type="Gene3D" id="1.10.1900.20">
    <property type="entry name" value="Ribosomal protein L20"/>
    <property type="match status" value="1"/>
</dbReference>
<evidence type="ECO:0000256" key="8">
    <source>
        <dbReference type="RuleBase" id="RU000560"/>
    </source>
</evidence>
<name>A0A2H0WZM1_9BACT</name>
<dbReference type="InterPro" id="IPR049946">
    <property type="entry name" value="RIBOSOMAL_L20_CS"/>
</dbReference>
<comment type="caution">
    <text evidence="9">The sequence shown here is derived from an EMBL/GenBank/DDBJ whole genome shotgun (WGS) entry which is preliminary data.</text>
</comment>
<dbReference type="FunFam" id="1.10.1900.20:FF:000001">
    <property type="entry name" value="50S ribosomal protein L20"/>
    <property type="match status" value="1"/>
</dbReference>
<dbReference type="GO" id="GO:1990904">
    <property type="term" value="C:ribonucleoprotein complex"/>
    <property type="evidence" value="ECO:0007669"/>
    <property type="project" value="UniProtKB-KW"/>
</dbReference>
<gene>
    <name evidence="7" type="primary">rplT</name>
    <name evidence="9" type="ORF">COT54_01040</name>
</gene>
<proteinExistence type="inferred from homology"/>
<accession>A0A2H0WZM1</accession>
<evidence type="ECO:0000313" key="10">
    <source>
        <dbReference type="Proteomes" id="UP000229574"/>
    </source>
</evidence>
<dbReference type="HAMAP" id="MF_00382">
    <property type="entry name" value="Ribosomal_bL20"/>
    <property type="match status" value="1"/>
</dbReference>
<evidence type="ECO:0000256" key="7">
    <source>
        <dbReference type="HAMAP-Rule" id="MF_00382"/>
    </source>
</evidence>
<dbReference type="CDD" id="cd07026">
    <property type="entry name" value="Ribosomal_L20"/>
    <property type="match status" value="1"/>
</dbReference>
<dbReference type="PANTHER" id="PTHR10986">
    <property type="entry name" value="39S RIBOSOMAL PROTEIN L20"/>
    <property type="match status" value="1"/>
</dbReference>
<comment type="function">
    <text evidence="7 8">Binds directly to 23S ribosomal RNA and is necessary for the in vitro assembly process of the 50S ribosomal subunit. It is not involved in the protein synthesizing functions of that subunit.</text>
</comment>
<dbReference type="GO" id="GO:0019843">
    <property type="term" value="F:rRNA binding"/>
    <property type="evidence" value="ECO:0007669"/>
    <property type="project" value="UniProtKB-UniRule"/>
</dbReference>
<dbReference type="GO" id="GO:0003735">
    <property type="term" value="F:structural constituent of ribosome"/>
    <property type="evidence" value="ECO:0007669"/>
    <property type="project" value="InterPro"/>
</dbReference>
<dbReference type="InterPro" id="IPR005813">
    <property type="entry name" value="Ribosomal_bL20"/>
</dbReference>
<protein>
    <recommendedName>
        <fullName evidence="6 7">Large ribosomal subunit protein bL20</fullName>
    </recommendedName>
</protein>
<keyword evidence="2 7" id="KW-0699">rRNA-binding</keyword>
<dbReference type="Pfam" id="PF00453">
    <property type="entry name" value="Ribosomal_L20"/>
    <property type="match status" value="1"/>
</dbReference>
<keyword evidence="4 7" id="KW-0689">Ribosomal protein</keyword>
<evidence type="ECO:0000256" key="6">
    <source>
        <dbReference type="ARBA" id="ARBA00035172"/>
    </source>
</evidence>
<dbReference type="GO" id="GO:0000027">
    <property type="term" value="P:ribosomal large subunit assembly"/>
    <property type="evidence" value="ECO:0007669"/>
    <property type="project" value="UniProtKB-UniRule"/>
</dbReference>
<evidence type="ECO:0000256" key="3">
    <source>
        <dbReference type="ARBA" id="ARBA00022884"/>
    </source>
</evidence>
<dbReference type="Gene3D" id="6.10.160.10">
    <property type="match status" value="1"/>
</dbReference>
<evidence type="ECO:0000256" key="4">
    <source>
        <dbReference type="ARBA" id="ARBA00022980"/>
    </source>
</evidence>
<organism evidence="9 10">
    <name type="scientific">Candidatus Collierbacteria bacterium CG09_land_8_20_14_0_10_46_12</name>
    <dbReference type="NCBI Taxonomy" id="1974533"/>
    <lineage>
        <taxon>Bacteria</taxon>
        <taxon>Candidatus Collieribacteriota</taxon>
    </lineage>
</organism>
<sequence length="120" mass="13927">MTRVTNGPTKRARHKAVLSRTKGFRMSKHRLWKVAHEAYLHALDYSFQGRKDRKSNFRTLWIVRINAALRLLDPSYTYGRFINAMTKKNVILDRKILADLAVSDPQTFKLVVDKVQSPSV</sequence>
<dbReference type="EMBL" id="PEYY01000042">
    <property type="protein sequence ID" value="PIS18112.1"/>
    <property type="molecule type" value="Genomic_DNA"/>
</dbReference>
<dbReference type="PRINTS" id="PR00062">
    <property type="entry name" value="RIBOSOMALL20"/>
</dbReference>
<dbReference type="InterPro" id="IPR035566">
    <property type="entry name" value="Ribosomal_protein_bL20_C"/>
</dbReference>
<dbReference type="NCBIfam" id="TIGR01032">
    <property type="entry name" value="rplT_bact"/>
    <property type="match status" value="1"/>
</dbReference>
<dbReference type="AlphaFoldDB" id="A0A2H0WZM1"/>
<dbReference type="GO" id="GO:0005840">
    <property type="term" value="C:ribosome"/>
    <property type="evidence" value="ECO:0007669"/>
    <property type="project" value="UniProtKB-KW"/>
</dbReference>
<dbReference type="SUPFAM" id="SSF74731">
    <property type="entry name" value="Ribosomal protein L20"/>
    <property type="match status" value="1"/>
</dbReference>
<dbReference type="GO" id="GO:0006412">
    <property type="term" value="P:translation"/>
    <property type="evidence" value="ECO:0007669"/>
    <property type="project" value="InterPro"/>
</dbReference>
<evidence type="ECO:0000256" key="2">
    <source>
        <dbReference type="ARBA" id="ARBA00022730"/>
    </source>
</evidence>
<keyword evidence="5 7" id="KW-0687">Ribonucleoprotein</keyword>
<comment type="similarity">
    <text evidence="1 7 8">Belongs to the bacterial ribosomal protein bL20 family.</text>
</comment>
<evidence type="ECO:0000313" key="9">
    <source>
        <dbReference type="EMBL" id="PIS18112.1"/>
    </source>
</evidence>
<reference evidence="10" key="1">
    <citation type="submission" date="2017-09" db="EMBL/GenBank/DDBJ databases">
        <title>Depth-based differentiation of microbial function through sediment-hosted aquifers and enrichment of novel symbionts in the deep terrestrial subsurface.</title>
        <authorList>
            <person name="Probst A.J."/>
            <person name="Ladd B."/>
            <person name="Jarett J.K."/>
            <person name="Geller-Mcgrath D.E."/>
            <person name="Sieber C.M.K."/>
            <person name="Emerson J.B."/>
            <person name="Anantharaman K."/>
            <person name="Thomas B.C."/>
            <person name="Malmstrom R."/>
            <person name="Stieglmeier M."/>
            <person name="Klingl A."/>
            <person name="Woyke T."/>
            <person name="Ryan C.M."/>
            <person name="Banfield J.F."/>
        </authorList>
    </citation>
    <scope>NUCLEOTIDE SEQUENCE [LARGE SCALE GENOMIC DNA]</scope>
</reference>
<dbReference type="Proteomes" id="UP000229574">
    <property type="component" value="Unassembled WGS sequence"/>
</dbReference>